<dbReference type="GO" id="GO:0006313">
    <property type="term" value="P:DNA transposition"/>
    <property type="evidence" value="ECO:0007669"/>
    <property type="project" value="UniProtKB-UniRule"/>
</dbReference>
<dbReference type="InterPro" id="IPR001207">
    <property type="entry name" value="Transposase_mutator"/>
</dbReference>
<evidence type="ECO:0000256" key="1">
    <source>
        <dbReference type="ARBA" id="ARBA00002190"/>
    </source>
</evidence>
<keyword evidence="9" id="KW-1185">Reference proteome</keyword>
<accession>A0A8J4DFQ3</accession>
<evidence type="ECO:0000256" key="3">
    <source>
        <dbReference type="ARBA" id="ARBA00022578"/>
    </source>
</evidence>
<evidence type="ECO:0000313" key="9">
    <source>
        <dbReference type="Proteomes" id="UP000605992"/>
    </source>
</evidence>
<dbReference type="NCBIfam" id="NF033543">
    <property type="entry name" value="transpos_IS256"/>
    <property type="match status" value="1"/>
</dbReference>
<dbReference type="Pfam" id="PF00872">
    <property type="entry name" value="Transposase_mut"/>
    <property type="match status" value="1"/>
</dbReference>
<dbReference type="PANTHER" id="PTHR33217">
    <property type="entry name" value="TRANSPOSASE FOR INSERTION SEQUENCE ELEMENT IS1081"/>
    <property type="match status" value="1"/>
</dbReference>
<dbReference type="GO" id="GO:0003677">
    <property type="term" value="F:DNA binding"/>
    <property type="evidence" value="ECO:0007669"/>
    <property type="project" value="UniProtKB-UniRule"/>
</dbReference>
<feature type="region of interest" description="Disordered" evidence="7">
    <location>
        <begin position="1"/>
        <end position="26"/>
    </location>
</feature>
<reference evidence="8" key="1">
    <citation type="submission" date="2021-01" db="EMBL/GenBank/DDBJ databases">
        <title>Whole genome shotgun sequence of Planotetraspora thailandica NBRC 104271.</title>
        <authorList>
            <person name="Komaki H."/>
            <person name="Tamura T."/>
        </authorList>
    </citation>
    <scope>NUCLEOTIDE SEQUENCE</scope>
    <source>
        <strain evidence="8">NBRC 104271</strain>
    </source>
</reference>
<proteinExistence type="inferred from homology"/>
<dbReference type="Proteomes" id="UP000605992">
    <property type="component" value="Unassembled WGS sequence"/>
</dbReference>
<comment type="caution">
    <text evidence="8">The sequence shown here is derived from an EMBL/GenBank/DDBJ whole genome shotgun (WGS) entry which is preliminary data.</text>
</comment>
<evidence type="ECO:0000313" key="8">
    <source>
        <dbReference type="EMBL" id="GII59908.1"/>
    </source>
</evidence>
<sequence length="434" mass="47855">MTSTLSQASEAMDLEDAAVTRKEHEASDRELVAKLVDQARAEGLELVGENGLLGRLTKLVLESALEGEITDHLGYDKHDPAGRGAGNSRNGTRTKTVITDVGPVEIAVPRDRDASFEPKIVRKRQRRLSGVDEMVISLAAKGLTTGEISAHLAEVYGAEVSKQTISTITDKVVEGMVEWQNRPLDPVYPVVFIDAIHVKIRDGQVANRPIYVALAVTVDGERDILGLWAGDGGEGAKFWLHVLTEIKNRGVGDVLMVVCDGLKGLPQAIEQAWPRSVVQTCVVHLLRASFRYAARQHWDAIAKALRPVYTASTEAAALERFTEFAEVWGGKYPAIVKLWEDAWAEFVPFLNFDAEIRRVICSTNAIESVNARIRRAVKARGHFPNEQAALKCVYMAIMSLDPTGKGRKRWVTRWKAALNAFAITFEGRLSPNPR</sequence>
<keyword evidence="6" id="KW-0814">Transposable element</keyword>
<dbReference type="EMBL" id="BOOR01000116">
    <property type="protein sequence ID" value="GII59908.1"/>
    <property type="molecule type" value="Genomic_DNA"/>
</dbReference>
<keyword evidence="4 6" id="KW-0238">DNA-binding</keyword>
<dbReference type="AlphaFoldDB" id="A0A8J4DFQ3"/>
<gene>
    <name evidence="8" type="ORF">Pth03_82970</name>
</gene>
<protein>
    <recommendedName>
        <fullName evidence="6">Mutator family transposase</fullName>
    </recommendedName>
</protein>
<evidence type="ECO:0000256" key="6">
    <source>
        <dbReference type="RuleBase" id="RU365089"/>
    </source>
</evidence>
<comment type="similarity">
    <text evidence="2 6">Belongs to the transposase mutator family.</text>
</comment>
<evidence type="ECO:0000256" key="2">
    <source>
        <dbReference type="ARBA" id="ARBA00010961"/>
    </source>
</evidence>
<evidence type="ECO:0000256" key="5">
    <source>
        <dbReference type="ARBA" id="ARBA00023172"/>
    </source>
</evidence>
<name>A0A8J4DFQ3_9ACTN</name>
<keyword evidence="5 6" id="KW-0233">DNA recombination</keyword>
<keyword evidence="3 6" id="KW-0815">Transposition</keyword>
<dbReference type="GO" id="GO:0004803">
    <property type="term" value="F:transposase activity"/>
    <property type="evidence" value="ECO:0007669"/>
    <property type="project" value="UniProtKB-UniRule"/>
</dbReference>
<feature type="region of interest" description="Disordered" evidence="7">
    <location>
        <begin position="75"/>
        <end position="94"/>
    </location>
</feature>
<organism evidence="8 9">
    <name type="scientific">Planotetraspora thailandica</name>
    <dbReference type="NCBI Taxonomy" id="487172"/>
    <lineage>
        <taxon>Bacteria</taxon>
        <taxon>Bacillati</taxon>
        <taxon>Actinomycetota</taxon>
        <taxon>Actinomycetes</taxon>
        <taxon>Streptosporangiales</taxon>
        <taxon>Streptosporangiaceae</taxon>
        <taxon>Planotetraspora</taxon>
    </lineage>
</organism>
<dbReference type="PROSITE" id="PS01007">
    <property type="entry name" value="TRANSPOSASE_MUTATOR"/>
    <property type="match status" value="1"/>
</dbReference>
<dbReference type="PANTHER" id="PTHR33217:SF8">
    <property type="entry name" value="MUTATOR FAMILY TRANSPOSASE"/>
    <property type="match status" value="1"/>
</dbReference>
<evidence type="ECO:0000256" key="4">
    <source>
        <dbReference type="ARBA" id="ARBA00023125"/>
    </source>
</evidence>
<comment type="function">
    <text evidence="1 6">Required for the transposition of the insertion element.</text>
</comment>
<evidence type="ECO:0000256" key="7">
    <source>
        <dbReference type="SAM" id="MobiDB-lite"/>
    </source>
</evidence>